<dbReference type="Proteomes" id="UP001221142">
    <property type="component" value="Unassembled WGS sequence"/>
</dbReference>
<dbReference type="InterPro" id="IPR036864">
    <property type="entry name" value="Zn2-C6_fun-type_DNA-bd_sf"/>
</dbReference>
<comment type="caution">
    <text evidence="3">The sequence shown here is derived from an EMBL/GenBank/DDBJ whole genome shotgun (WGS) entry which is preliminary data.</text>
</comment>
<organism evidence="3 4">
    <name type="scientific">Roridomyces roridus</name>
    <dbReference type="NCBI Taxonomy" id="1738132"/>
    <lineage>
        <taxon>Eukaryota</taxon>
        <taxon>Fungi</taxon>
        <taxon>Dikarya</taxon>
        <taxon>Basidiomycota</taxon>
        <taxon>Agaricomycotina</taxon>
        <taxon>Agaricomycetes</taxon>
        <taxon>Agaricomycetidae</taxon>
        <taxon>Agaricales</taxon>
        <taxon>Marasmiineae</taxon>
        <taxon>Mycenaceae</taxon>
        <taxon>Roridomyces</taxon>
    </lineage>
</organism>
<dbReference type="PROSITE" id="PS50048">
    <property type="entry name" value="ZN2_CY6_FUNGAL_2"/>
    <property type="match status" value="1"/>
</dbReference>
<keyword evidence="4" id="KW-1185">Reference proteome</keyword>
<dbReference type="GO" id="GO:0008270">
    <property type="term" value="F:zinc ion binding"/>
    <property type="evidence" value="ECO:0007669"/>
    <property type="project" value="InterPro"/>
</dbReference>
<gene>
    <name evidence="3" type="ORF">FB45DRAFT_1034917</name>
</gene>
<sequence>MSDNTAKKTKPPACDACKARRVLCHRQPNGLPCPRCVEKGVLCTTTYVPRGRPRKNPLPVSGTHLTAPESPDPGVADQSSSLVVRSSLQPPSGELPSDLVQHLFECFTFSPHSNFPLLRRTALTATLSSLSWRIDLLPPDERVLAYCICAQSALISCHPAIIGPGPKPDSLLDRSVLFPGADLRIYGVRRSSACRALHQKALALAKDAGIYLQASDCNAASCFLLAILDETRHAPIRPWALAYISHIRSLAVVWNWRPNDASWAGFLMMESLTAILERKPVLPSYADQLLISGPEPPPLSSILESLATKETATQMVYGAIQPVFFHVSRLSRELYEKVLGEHTHRQPIAENAITDFFSALSTLQSIVSFLFAQTNWLSGQERVLFTGAPGGASDDENVRSIVSAMAVGSTSLTIALYRDLDSRYRVVHSPSTNTAHLDSGHQQSDVARLALLRNQAHAMAGAAVDDVVRYLKLRPYPPDFLTWIVVLPWAQFCLAEADKEGGVPAGRIDAFNCILDMLKAVGYSRDNPELHSLVDRMESHVSLSFSGDWAVASSSGAMQSDSDLLQQLSAQVLDTPPSFGLNDLWVGTLDSDSGIDRLFT</sequence>
<dbReference type="PROSITE" id="PS00463">
    <property type="entry name" value="ZN2_CY6_FUNGAL_1"/>
    <property type="match status" value="1"/>
</dbReference>
<dbReference type="Gene3D" id="4.10.240.10">
    <property type="entry name" value="Zn(2)-C6 fungal-type DNA-binding domain"/>
    <property type="match status" value="1"/>
</dbReference>
<dbReference type="CDD" id="cd00067">
    <property type="entry name" value="GAL4"/>
    <property type="match status" value="1"/>
</dbReference>
<dbReference type="GO" id="GO:0000981">
    <property type="term" value="F:DNA-binding transcription factor activity, RNA polymerase II-specific"/>
    <property type="evidence" value="ECO:0007669"/>
    <property type="project" value="InterPro"/>
</dbReference>
<feature type="region of interest" description="Disordered" evidence="1">
    <location>
        <begin position="53"/>
        <end position="89"/>
    </location>
</feature>
<evidence type="ECO:0000313" key="4">
    <source>
        <dbReference type="Proteomes" id="UP001221142"/>
    </source>
</evidence>
<feature type="compositionally biased region" description="Low complexity" evidence="1">
    <location>
        <begin position="78"/>
        <end position="89"/>
    </location>
</feature>
<name>A0AAD7BC21_9AGAR</name>
<feature type="domain" description="Zn(2)-C6 fungal-type" evidence="2">
    <location>
        <begin position="13"/>
        <end position="45"/>
    </location>
</feature>
<proteinExistence type="predicted"/>
<reference evidence="3" key="1">
    <citation type="submission" date="2023-03" db="EMBL/GenBank/DDBJ databases">
        <title>Massive genome expansion in bonnet fungi (Mycena s.s.) driven by repeated elements and novel gene families across ecological guilds.</title>
        <authorList>
            <consortium name="Lawrence Berkeley National Laboratory"/>
            <person name="Harder C.B."/>
            <person name="Miyauchi S."/>
            <person name="Viragh M."/>
            <person name="Kuo A."/>
            <person name="Thoen E."/>
            <person name="Andreopoulos B."/>
            <person name="Lu D."/>
            <person name="Skrede I."/>
            <person name="Drula E."/>
            <person name="Henrissat B."/>
            <person name="Morin E."/>
            <person name="Kohler A."/>
            <person name="Barry K."/>
            <person name="LaButti K."/>
            <person name="Morin E."/>
            <person name="Salamov A."/>
            <person name="Lipzen A."/>
            <person name="Mereny Z."/>
            <person name="Hegedus B."/>
            <person name="Baldrian P."/>
            <person name="Stursova M."/>
            <person name="Weitz H."/>
            <person name="Taylor A."/>
            <person name="Grigoriev I.V."/>
            <person name="Nagy L.G."/>
            <person name="Martin F."/>
            <person name="Kauserud H."/>
        </authorList>
    </citation>
    <scope>NUCLEOTIDE SEQUENCE</scope>
    <source>
        <strain evidence="3">9284</strain>
    </source>
</reference>
<protein>
    <recommendedName>
        <fullName evidence="2">Zn(2)-C6 fungal-type domain-containing protein</fullName>
    </recommendedName>
</protein>
<dbReference type="InterPro" id="IPR001138">
    <property type="entry name" value="Zn2Cys6_DnaBD"/>
</dbReference>
<dbReference type="SUPFAM" id="SSF57701">
    <property type="entry name" value="Zn2/Cys6 DNA-binding domain"/>
    <property type="match status" value="1"/>
</dbReference>
<evidence type="ECO:0000259" key="2">
    <source>
        <dbReference type="PROSITE" id="PS50048"/>
    </source>
</evidence>
<dbReference type="AlphaFoldDB" id="A0AAD7BC21"/>
<evidence type="ECO:0000313" key="3">
    <source>
        <dbReference type="EMBL" id="KAJ7616598.1"/>
    </source>
</evidence>
<accession>A0AAD7BC21</accession>
<dbReference type="EMBL" id="JARKIF010000022">
    <property type="protein sequence ID" value="KAJ7616598.1"/>
    <property type="molecule type" value="Genomic_DNA"/>
</dbReference>
<evidence type="ECO:0000256" key="1">
    <source>
        <dbReference type="SAM" id="MobiDB-lite"/>
    </source>
</evidence>